<organism evidence="1">
    <name type="scientific">Arthrobacter saudimassiliensis</name>
    <dbReference type="NCBI Taxonomy" id="1461584"/>
    <lineage>
        <taxon>Bacteria</taxon>
        <taxon>Bacillati</taxon>
        <taxon>Actinomycetota</taxon>
        <taxon>Actinomycetes</taxon>
        <taxon>Micrococcales</taxon>
        <taxon>Micrococcaceae</taxon>
        <taxon>Arthrobacter</taxon>
    </lineage>
</organism>
<reference evidence="1" key="1">
    <citation type="submission" date="2014-07" db="EMBL/GenBank/DDBJ databases">
        <authorList>
            <person name="Urmite Genomes Urmite Genomes"/>
        </authorList>
    </citation>
    <scope>NUCLEOTIDE SEQUENCE</scope>
    <source>
        <strain evidence="1">11W110_air</strain>
    </source>
</reference>
<accession>A0A078MRR1</accession>
<evidence type="ECO:0008006" key="2">
    <source>
        <dbReference type="Google" id="ProtNLM"/>
    </source>
</evidence>
<gene>
    <name evidence="1" type="ORF">BN1051_03281</name>
</gene>
<evidence type="ECO:0000313" key="1">
    <source>
        <dbReference type="EMBL" id="CEA09903.1"/>
    </source>
</evidence>
<dbReference type="EMBL" id="LN483072">
    <property type="protein sequence ID" value="CEA09903.1"/>
    <property type="molecule type" value="Genomic_DNA"/>
</dbReference>
<name>A0A078MRR1_9MICC</name>
<proteinExistence type="predicted"/>
<dbReference type="AlphaFoldDB" id="A0A078MRR1"/>
<sequence length="123" mass="13399">MRKSVALAVAVLALAGCGAPEKDAEYQSLNDFAAAYEDALSQDGVVECRRVDTDLSDAGWGQTQCGQRTVLMLFTSDEKRDEIFAKNPLEVGERWIQGPNWALVAPQYEAEAAREALGGSFRD</sequence>
<protein>
    <recommendedName>
        <fullName evidence="2">Lipoprotein</fullName>
    </recommendedName>
</protein>
<dbReference type="PATRIC" id="fig|1461584.3.peg.3249"/>
<dbReference type="PROSITE" id="PS51257">
    <property type="entry name" value="PROKAR_LIPOPROTEIN"/>
    <property type="match status" value="1"/>
</dbReference>